<reference evidence="2 3" key="1">
    <citation type="submission" date="2019-05" db="EMBL/GenBank/DDBJ databases">
        <title>Another draft genome of Portunus trituberculatus and its Hox gene families provides insights of decapod evolution.</title>
        <authorList>
            <person name="Jeong J.-H."/>
            <person name="Song I."/>
            <person name="Kim S."/>
            <person name="Choi T."/>
            <person name="Kim D."/>
            <person name="Ryu S."/>
            <person name="Kim W."/>
        </authorList>
    </citation>
    <scope>NUCLEOTIDE SEQUENCE [LARGE SCALE GENOMIC DNA]</scope>
    <source>
        <tissue evidence="2">Muscle</tissue>
    </source>
</reference>
<dbReference type="AlphaFoldDB" id="A0A5B7I331"/>
<proteinExistence type="predicted"/>
<name>A0A5B7I331_PORTR</name>
<organism evidence="2 3">
    <name type="scientific">Portunus trituberculatus</name>
    <name type="common">Swimming crab</name>
    <name type="synonym">Neptunus trituberculatus</name>
    <dbReference type="NCBI Taxonomy" id="210409"/>
    <lineage>
        <taxon>Eukaryota</taxon>
        <taxon>Metazoa</taxon>
        <taxon>Ecdysozoa</taxon>
        <taxon>Arthropoda</taxon>
        <taxon>Crustacea</taxon>
        <taxon>Multicrustacea</taxon>
        <taxon>Malacostraca</taxon>
        <taxon>Eumalacostraca</taxon>
        <taxon>Eucarida</taxon>
        <taxon>Decapoda</taxon>
        <taxon>Pleocyemata</taxon>
        <taxon>Brachyura</taxon>
        <taxon>Eubrachyura</taxon>
        <taxon>Portunoidea</taxon>
        <taxon>Portunidae</taxon>
        <taxon>Portuninae</taxon>
        <taxon>Portunus</taxon>
    </lineage>
</organism>
<accession>A0A5B7I331</accession>
<feature type="region of interest" description="Disordered" evidence="1">
    <location>
        <begin position="1"/>
        <end position="26"/>
    </location>
</feature>
<comment type="caution">
    <text evidence="2">The sequence shown here is derived from an EMBL/GenBank/DDBJ whole genome shotgun (WGS) entry which is preliminary data.</text>
</comment>
<feature type="region of interest" description="Disordered" evidence="1">
    <location>
        <begin position="63"/>
        <end position="98"/>
    </location>
</feature>
<evidence type="ECO:0000313" key="3">
    <source>
        <dbReference type="Proteomes" id="UP000324222"/>
    </source>
</evidence>
<gene>
    <name evidence="2" type="ORF">E2C01_070756</name>
</gene>
<sequence>MLLSCFKRQSNKDSAPSVGKSSHENQTIISVTFENIPGKRTKRLRIQAIVKVIGGQRQAIGELGLGGGASAGDSHAEGGGRRNTSNSNNALLKENRGP</sequence>
<evidence type="ECO:0000256" key="1">
    <source>
        <dbReference type="SAM" id="MobiDB-lite"/>
    </source>
</evidence>
<evidence type="ECO:0000313" key="2">
    <source>
        <dbReference type="EMBL" id="MPC76346.1"/>
    </source>
</evidence>
<protein>
    <submittedName>
        <fullName evidence="2">Uncharacterized protein</fullName>
    </submittedName>
</protein>
<dbReference type="Proteomes" id="UP000324222">
    <property type="component" value="Unassembled WGS sequence"/>
</dbReference>
<dbReference type="EMBL" id="VSRR010043144">
    <property type="protein sequence ID" value="MPC76346.1"/>
    <property type="molecule type" value="Genomic_DNA"/>
</dbReference>
<keyword evidence="3" id="KW-1185">Reference proteome</keyword>